<evidence type="ECO:0000313" key="2">
    <source>
        <dbReference type="EMBL" id="QNP42540.1"/>
    </source>
</evidence>
<feature type="transmembrane region" description="Helical" evidence="1">
    <location>
        <begin position="55"/>
        <end position="77"/>
    </location>
</feature>
<keyword evidence="1" id="KW-0812">Transmembrane</keyword>
<keyword evidence="1" id="KW-1133">Transmembrane helix</keyword>
<organism evidence="2 3">
    <name type="scientific">Sphingomonas daechungensis</name>
    <dbReference type="NCBI Taxonomy" id="1176646"/>
    <lineage>
        <taxon>Bacteria</taxon>
        <taxon>Pseudomonadati</taxon>
        <taxon>Pseudomonadota</taxon>
        <taxon>Alphaproteobacteria</taxon>
        <taxon>Sphingomonadales</taxon>
        <taxon>Sphingomonadaceae</taxon>
        <taxon>Sphingomonas</taxon>
    </lineage>
</organism>
<evidence type="ECO:0000313" key="3">
    <source>
        <dbReference type="Proteomes" id="UP000516134"/>
    </source>
</evidence>
<proteinExistence type="predicted"/>
<reference evidence="2 3" key="1">
    <citation type="submission" date="2020-08" db="EMBL/GenBank/DDBJ databases">
        <title>Genome sequence of Sphingomonas daechungensis KACC 18115T.</title>
        <authorList>
            <person name="Hyun D.-W."/>
            <person name="Bae J.-W."/>
        </authorList>
    </citation>
    <scope>NUCLEOTIDE SEQUENCE [LARGE SCALE GENOMIC DNA]</scope>
    <source>
        <strain evidence="2 3">KACC 18115</strain>
    </source>
</reference>
<name>A0ABX6T0G8_9SPHN</name>
<evidence type="ECO:0000256" key="1">
    <source>
        <dbReference type="SAM" id="Phobius"/>
    </source>
</evidence>
<keyword evidence="3" id="KW-1185">Reference proteome</keyword>
<accession>A0ABX6T0G8</accession>
<feature type="transmembrane region" description="Helical" evidence="1">
    <location>
        <begin position="24"/>
        <end position="43"/>
    </location>
</feature>
<dbReference type="Proteomes" id="UP000516134">
    <property type="component" value="Chromosome"/>
</dbReference>
<keyword evidence="1" id="KW-0472">Membrane</keyword>
<sequence length="117" mass="12952">MAPPSFGLLAKLVGSTDGLFNDLVSGHPIGLSVTVWTAAMLALDLADRRTMWRGYWLEWALAALLLLGNEAAEWRIAQVMGAPMPFRTILPPLLLSVLAFPIVAWIVSRIDRWRLGR</sequence>
<dbReference type="EMBL" id="CP060780">
    <property type="protein sequence ID" value="QNP42540.1"/>
    <property type="molecule type" value="Genomic_DNA"/>
</dbReference>
<dbReference type="RefSeq" id="WP_187713972.1">
    <property type="nucleotide sequence ID" value="NZ_CP060780.1"/>
</dbReference>
<feature type="transmembrane region" description="Helical" evidence="1">
    <location>
        <begin position="89"/>
        <end position="107"/>
    </location>
</feature>
<evidence type="ECO:0008006" key="4">
    <source>
        <dbReference type="Google" id="ProtNLM"/>
    </source>
</evidence>
<protein>
    <recommendedName>
        <fullName evidence="4">Rod shape-determining protein MreD</fullName>
    </recommendedName>
</protein>
<gene>
    <name evidence="2" type="ORF">H9L15_09935</name>
</gene>